<dbReference type="InterPro" id="IPR003954">
    <property type="entry name" value="RRM_euk-type"/>
</dbReference>
<feature type="non-terminal residue" evidence="9">
    <location>
        <position position="1"/>
    </location>
</feature>
<keyword evidence="5" id="KW-0508">mRNA splicing</keyword>
<evidence type="ECO:0000256" key="7">
    <source>
        <dbReference type="SAM" id="MobiDB-lite"/>
    </source>
</evidence>
<dbReference type="GO" id="GO:0003723">
    <property type="term" value="F:RNA binding"/>
    <property type="evidence" value="ECO:0007669"/>
    <property type="project" value="UniProtKB-UniRule"/>
</dbReference>
<sequence length="601" mass="65652">LYRTVYFCYYLRLIRLPNAKRFPRSSLRIRQQTKRVYPSMSSGWWVANPTGGAPVGPYSEPALKGLLDDGHITADSHVWCEGRNEWKKLCETDDLKYLTEADGGDGRPKKARRAMSPGTELETLEAELAAMQAEKAAKAAEAEASREGDEPETPEELEFEDDDGTVYVWDKRLRKYMPKEGQPGKGAPAPEDVGYDIDAMTYEPDEEVVPTLAEVRAAEAEAEAEDAQKRDRKKAGQGASTSDAKGDTGGGKGGPGNNKVMDAAPAKDKRPAEAAADAEGGEDQEGDDGSLNKGKKAKSGKGANKKDEQQGNWFNLKINTNVYVTGLPLDVTVQEVNEAFGKCGIIKVDEKGQPRIKLYRDKATGLLKGDALVSYLKEPSVDLACRFLHQSHFRSGSGTLMTVEPAKFEMKGETYQPKASNKKEKKKQLSQLEQRALGWGGFDDKAPPEKTTAVLTHMFVTDDFLENMLLAEELEQDVRAECSKLGAIEKVRIFKHNPDGVVTIRFRTPEAAHQCVALMNGRYFGGRQLVAFMWDGFTNYNVKPKETADEEQARLEAFARELEAKGDAAGAAAASAAAMAAGKAAEEARVAAAAGPQEQQE</sequence>
<feature type="region of interest" description="Disordered" evidence="7">
    <location>
        <begin position="133"/>
        <end position="164"/>
    </location>
</feature>
<evidence type="ECO:0000256" key="5">
    <source>
        <dbReference type="ARBA" id="ARBA00023187"/>
    </source>
</evidence>
<dbReference type="InterPro" id="IPR025640">
    <property type="entry name" value="GYF_2"/>
</dbReference>
<dbReference type="Pfam" id="PF00076">
    <property type="entry name" value="RRM_1"/>
    <property type="match status" value="2"/>
</dbReference>
<feature type="compositionally biased region" description="Basic and acidic residues" evidence="7">
    <location>
        <begin position="135"/>
        <end position="148"/>
    </location>
</feature>
<accession>A0A8J4BNG7</accession>
<dbReference type="PANTHER" id="PTHR15608:SF0">
    <property type="entry name" value="HIV TAT-SPECIFIC FACTOR 1"/>
    <property type="match status" value="1"/>
</dbReference>
<dbReference type="InterPro" id="IPR012677">
    <property type="entry name" value="Nucleotide-bd_a/b_plait_sf"/>
</dbReference>
<evidence type="ECO:0000313" key="9">
    <source>
        <dbReference type="EMBL" id="GIL64144.1"/>
    </source>
</evidence>
<evidence type="ECO:0000256" key="1">
    <source>
        <dbReference type="ARBA" id="ARBA00007747"/>
    </source>
</evidence>
<organism evidence="9 10">
    <name type="scientific">Volvox africanus</name>
    <dbReference type="NCBI Taxonomy" id="51714"/>
    <lineage>
        <taxon>Eukaryota</taxon>
        <taxon>Viridiplantae</taxon>
        <taxon>Chlorophyta</taxon>
        <taxon>core chlorophytes</taxon>
        <taxon>Chlorophyceae</taxon>
        <taxon>CS clade</taxon>
        <taxon>Chlamydomonadales</taxon>
        <taxon>Volvocaceae</taxon>
        <taxon>Volvox</taxon>
    </lineage>
</organism>
<evidence type="ECO:0000256" key="3">
    <source>
        <dbReference type="ARBA" id="ARBA00022737"/>
    </source>
</evidence>
<dbReference type="Proteomes" id="UP000747399">
    <property type="component" value="Unassembled WGS sequence"/>
</dbReference>
<evidence type="ECO:0000256" key="2">
    <source>
        <dbReference type="ARBA" id="ARBA00022664"/>
    </source>
</evidence>
<dbReference type="FunFam" id="3.30.70.330:FF:000105">
    <property type="entry name" value="HIV Tat-specific factor 1 homolog"/>
    <property type="match status" value="1"/>
</dbReference>
<feature type="domain" description="RRM" evidence="8">
    <location>
        <begin position="461"/>
        <end position="529"/>
    </location>
</feature>
<dbReference type="SMART" id="SM00361">
    <property type="entry name" value="RRM_1"/>
    <property type="match status" value="1"/>
</dbReference>
<dbReference type="CDD" id="cd12281">
    <property type="entry name" value="RRM1_TatSF1_like"/>
    <property type="match status" value="1"/>
</dbReference>
<evidence type="ECO:0000256" key="6">
    <source>
        <dbReference type="PROSITE-ProRule" id="PRU00176"/>
    </source>
</evidence>
<keyword evidence="10" id="KW-1185">Reference proteome</keyword>
<dbReference type="InterPro" id="IPR034393">
    <property type="entry name" value="TatSF1-like"/>
</dbReference>
<comment type="caution">
    <text evidence="9">The sequence shown here is derived from an EMBL/GenBank/DDBJ whole genome shotgun (WGS) entry which is preliminary data.</text>
</comment>
<comment type="similarity">
    <text evidence="1">Belongs to the HTATSF1 family.</text>
</comment>
<evidence type="ECO:0000313" key="10">
    <source>
        <dbReference type="Proteomes" id="UP000747399"/>
    </source>
</evidence>
<feature type="compositionally biased region" description="Acidic residues" evidence="7">
    <location>
        <begin position="279"/>
        <end position="288"/>
    </location>
</feature>
<evidence type="ECO:0000259" key="8">
    <source>
        <dbReference type="PROSITE" id="PS50102"/>
    </source>
</evidence>
<dbReference type="GO" id="GO:0000398">
    <property type="term" value="P:mRNA splicing, via spliceosome"/>
    <property type="evidence" value="ECO:0007669"/>
    <property type="project" value="InterPro"/>
</dbReference>
<dbReference type="InterPro" id="IPR035979">
    <property type="entry name" value="RBD_domain_sf"/>
</dbReference>
<keyword evidence="3" id="KW-0677">Repeat</keyword>
<name>A0A8J4BNG7_9CHLO</name>
<evidence type="ECO:0000256" key="4">
    <source>
        <dbReference type="ARBA" id="ARBA00022884"/>
    </source>
</evidence>
<dbReference type="Gene3D" id="3.30.70.330">
    <property type="match status" value="2"/>
</dbReference>
<dbReference type="Pfam" id="PF14237">
    <property type="entry name" value="GYF_2"/>
    <property type="match status" value="1"/>
</dbReference>
<dbReference type="PANTHER" id="PTHR15608">
    <property type="entry name" value="SPLICING FACTOR U2AF-ASSOCIATED PROTEIN 2"/>
    <property type="match status" value="1"/>
</dbReference>
<protein>
    <recommendedName>
        <fullName evidence="8">RRM domain-containing protein</fullName>
    </recommendedName>
</protein>
<dbReference type="PROSITE" id="PS50102">
    <property type="entry name" value="RRM"/>
    <property type="match status" value="2"/>
</dbReference>
<gene>
    <name evidence="9" type="ORF">Vafri_18101</name>
</gene>
<feature type="compositionally biased region" description="Acidic residues" evidence="7">
    <location>
        <begin position="149"/>
        <end position="164"/>
    </location>
</feature>
<dbReference type="InterPro" id="IPR034392">
    <property type="entry name" value="TatSF1-like_RRM1"/>
</dbReference>
<dbReference type="CDD" id="cd12285">
    <property type="entry name" value="RRM3_RBM39_like"/>
    <property type="match status" value="1"/>
</dbReference>
<dbReference type="InterPro" id="IPR000504">
    <property type="entry name" value="RRM_dom"/>
</dbReference>
<dbReference type="EMBL" id="BNCO01000063">
    <property type="protein sequence ID" value="GIL64144.1"/>
    <property type="molecule type" value="Genomic_DNA"/>
</dbReference>
<dbReference type="GO" id="GO:0005686">
    <property type="term" value="C:U2 snRNP"/>
    <property type="evidence" value="ECO:0007669"/>
    <property type="project" value="TreeGrafter"/>
</dbReference>
<dbReference type="SMART" id="SM00360">
    <property type="entry name" value="RRM"/>
    <property type="match status" value="2"/>
</dbReference>
<dbReference type="GO" id="GO:0005684">
    <property type="term" value="C:U2-type spliceosomal complex"/>
    <property type="evidence" value="ECO:0007669"/>
    <property type="project" value="TreeGrafter"/>
</dbReference>
<dbReference type="AlphaFoldDB" id="A0A8J4BNG7"/>
<dbReference type="FunFam" id="3.30.70.330:FF:000329">
    <property type="entry name" value="splicing factor U2AF-associated protein 2"/>
    <property type="match status" value="1"/>
</dbReference>
<reference evidence="9" key="1">
    <citation type="journal article" date="2021" name="Proc. Natl. Acad. Sci. U.S.A.">
        <title>Three genomes in the algal genus Volvox reveal the fate of a haploid sex-determining region after a transition to homothallism.</title>
        <authorList>
            <person name="Yamamoto K."/>
            <person name="Hamaji T."/>
            <person name="Kawai-Toyooka H."/>
            <person name="Matsuzaki R."/>
            <person name="Takahashi F."/>
            <person name="Nishimura Y."/>
            <person name="Kawachi M."/>
            <person name="Noguchi H."/>
            <person name="Minakuchi Y."/>
            <person name="Umen J.G."/>
            <person name="Toyoda A."/>
            <person name="Nozaki H."/>
        </authorList>
    </citation>
    <scope>NUCLEOTIDE SEQUENCE</scope>
    <source>
        <strain evidence="9">NIES-3780</strain>
    </source>
</reference>
<feature type="domain" description="RRM" evidence="8">
    <location>
        <begin position="320"/>
        <end position="408"/>
    </location>
</feature>
<dbReference type="SUPFAM" id="SSF54928">
    <property type="entry name" value="RNA-binding domain, RBD"/>
    <property type="match status" value="2"/>
</dbReference>
<keyword evidence="4 6" id="KW-0694">RNA-binding</keyword>
<feature type="compositionally biased region" description="Gly residues" evidence="7">
    <location>
        <begin position="247"/>
        <end position="256"/>
    </location>
</feature>
<proteinExistence type="inferred from homology"/>
<feature type="region of interest" description="Disordered" evidence="7">
    <location>
        <begin position="217"/>
        <end position="308"/>
    </location>
</feature>
<keyword evidence="2" id="KW-0507">mRNA processing</keyword>